<gene>
    <name evidence="11" type="ORF">F0Q45_03880</name>
</gene>
<dbReference type="PANTHER" id="PTHR43201:SF5">
    <property type="entry name" value="MEDIUM-CHAIN ACYL-COA LIGASE ACSF2, MITOCHONDRIAL"/>
    <property type="match status" value="1"/>
</dbReference>
<dbReference type="EMBL" id="VTZN01000013">
    <property type="protein sequence ID" value="KAA1251488.1"/>
    <property type="molecule type" value="Genomic_DNA"/>
</dbReference>
<protein>
    <recommendedName>
        <fullName evidence="5">Long-chain-fatty-acid--CoA ligase FadD13</fullName>
        <ecNumber evidence="3">6.2.1.3</ecNumber>
    </recommendedName>
    <alternativeName>
        <fullName evidence="6">Fatty acyl-CoA ligase</fullName>
    </alternativeName>
    <alternativeName>
        <fullName evidence="8">Fatty acyl-CoA synthetase</fullName>
    </alternativeName>
    <alternativeName>
        <fullName evidence="7">Very-long-chain fatty-acyl-CoA synthetase</fullName>
    </alternativeName>
</protein>
<accession>A0A5B1BRN9</accession>
<dbReference type="PROSITE" id="PS00455">
    <property type="entry name" value="AMP_BINDING"/>
    <property type="match status" value="1"/>
</dbReference>
<evidence type="ECO:0000256" key="5">
    <source>
        <dbReference type="ARBA" id="ARBA00069710"/>
    </source>
</evidence>
<keyword evidence="2 11" id="KW-0436">Ligase</keyword>
<dbReference type="EC" id="6.2.1.3" evidence="3"/>
<feature type="domain" description="AMP-dependent synthetase/ligase" evidence="9">
    <location>
        <begin position="11"/>
        <end position="351"/>
    </location>
</feature>
<dbReference type="InterPro" id="IPR020845">
    <property type="entry name" value="AMP-binding_CS"/>
</dbReference>
<evidence type="ECO:0000313" key="12">
    <source>
        <dbReference type="Proteomes" id="UP000324701"/>
    </source>
</evidence>
<evidence type="ECO:0000259" key="10">
    <source>
        <dbReference type="Pfam" id="PF13193"/>
    </source>
</evidence>
<dbReference type="SUPFAM" id="SSF56801">
    <property type="entry name" value="Acetyl-CoA synthetase-like"/>
    <property type="match status" value="1"/>
</dbReference>
<keyword evidence="12" id="KW-1185">Reference proteome</keyword>
<dbReference type="FunFam" id="3.30.300.30:FF:000008">
    <property type="entry name" value="2,3-dihydroxybenzoate-AMP ligase"/>
    <property type="match status" value="1"/>
</dbReference>
<dbReference type="Gene3D" id="3.40.50.12780">
    <property type="entry name" value="N-terminal domain of ligase-like"/>
    <property type="match status" value="1"/>
</dbReference>
<comment type="catalytic activity">
    <reaction evidence="4">
        <text>a long-chain fatty acid + ATP + CoA = a long-chain fatty acyl-CoA + AMP + diphosphate</text>
        <dbReference type="Rhea" id="RHEA:15421"/>
        <dbReference type="ChEBI" id="CHEBI:30616"/>
        <dbReference type="ChEBI" id="CHEBI:33019"/>
        <dbReference type="ChEBI" id="CHEBI:57287"/>
        <dbReference type="ChEBI" id="CHEBI:57560"/>
        <dbReference type="ChEBI" id="CHEBI:83139"/>
        <dbReference type="ChEBI" id="CHEBI:456215"/>
        <dbReference type="EC" id="6.2.1.3"/>
    </reaction>
</comment>
<dbReference type="InterPro" id="IPR045851">
    <property type="entry name" value="AMP-bd_C_sf"/>
</dbReference>
<dbReference type="AlphaFoldDB" id="A0A5B1BRN9"/>
<dbReference type="Gene3D" id="3.30.300.30">
    <property type="match status" value="1"/>
</dbReference>
<name>A0A5B1BRN9_MYCSI</name>
<dbReference type="InterPro" id="IPR000873">
    <property type="entry name" value="AMP-dep_synth/lig_dom"/>
</dbReference>
<dbReference type="GO" id="GO:0031956">
    <property type="term" value="F:medium-chain fatty acid-CoA ligase activity"/>
    <property type="evidence" value="ECO:0007669"/>
    <property type="project" value="TreeGrafter"/>
</dbReference>
<proteinExistence type="inferred from homology"/>
<sequence>MSSLGRNLTAAKDRNPDRIALRCEQLQFSFAEFDAAAARVATLLERAGIQPGDRVGLMLPNSLAFAIVFYGIMYRGAVAVPINPLLKPAEVSYYLSNSGARALFAAAATGAPGWVIDDAGLAELISCLPAQDSPVERDADDVAVILHTSGTTGKPKGAMLTHANLCRNADVVVRTLVEAGPGDVVIGCLPLFHVFGLTCGLNASVLAGAMLTLMPRFDPRKAIDIIARDGVTVFQGVPTMYSALLGVAAEYPPHSTRSLRVCVSGGAALPVQVLTDFEQAFGCAILEGYGLSESSPVASFNHPRRLRKAGSVGTPVEGVQMRVVDPGGAEVSQGQTGEIQIRGHNVMKGYWNLPEATEATIASEGWLATGDVGRVDEDGYFYIVDRTKDMIIRAGYNVYPREIEEVLYQHPAVAEAAVIGIPHARLGEEVGAAVALKNDAAVTPEQLRDYLKDRVAAYKYPRLVWLVDELPKGPTGKVQKRDIVVPAYSGCVR</sequence>
<comment type="caution">
    <text evidence="11">The sequence shown here is derived from an EMBL/GenBank/DDBJ whole genome shotgun (WGS) entry which is preliminary data.</text>
</comment>
<evidence type="ECO:0000313" key="11">
    <source>
        <dbReference type="EMBL" id="KAA1251488.1"/>
    </source>
</evidence>
<dbReference type="GO" id="GO:0004467">
    <property type="term" value="F:long-chain fatty acid-CoA ligase activity"/>
    <property type="evidence" value="ECO:0007669"/>
    <property type="project" value="UniProtKB-EC"/>
</dbReference>
<evidence type="ECO:0000256" key="6">
    <source>
        <dbReference type="ARBA" id="ARBA00076959"/>
    </source>
</evidence>
<comment type="similarity">
    <text evidence="1">Belongs to the ATP-dependent AMP-binding enzyme family.</text>
</comment>
<reference evidence="11 12" key="1">
    <citation type="submission" date="2019-09" db="EMBL/GenBank/DDBJ databases">
        <title>Report of infection by Mycobacterium simiae a patient suffering from pulmonary tuberculosis.</title>
        <authorList>
            <person name="Mohanty P.S."/>
            <person name="Bansal A.K."/>
            <person name="Singh H."/>
            <person name="Sharma S."/>
            <person name="Patil S.A."/>
            <person name="Upadhaya P."/>
            <person name="Singh P.K."/>
            <person name="Kumar D."/>
            <person name="Kumar S."/>
            <person name="Singh R.K."/>
            <person name="Chaudhary B."/>
        </authorList>
    </citation>
    <scope>NUCLEOTIDE SEQUENCE [LARGE SCALE GENOMIC DNA]</scope>
    <source>
        <strain evidence="11 12">JAL-560-SIM</strain>
    </source>
</reference>
<dbReference type="PANTHER" id="PTHR43201">
    <property type="entry name" value="ACYL-COA SYNTHETASE"/>
    <property type="match status" value="1"/>
</dbReference>
<dbReference type="InterPro" id="IPR025110">
    <property type="entry name" value="AMP-bd_C"/>
</dbReference>
<evidence type="ECO:0000256" key="3">
    <source>
        <dbReference type="ARBA" id="ARBA00026121"/>
    </source>
</evidence>
<evidence type="ECO:0000259" key="9">
    <source>
        <dbReference type="Pfam" id="PF00501"/>
    </source>
</evidence>
<dbReference type="RefSeq" id="WP_149652672.1">
    <property type="nucleotide sequence ID" value="NZ_VTZN01000013.1"/>
</dbReference>
<evidence type="ECO:0000256" key="1">
    <source>
        <dbReference type="ARBA" id="ARBA00006432"/>
    </source>
</evidence>
<dbReference type="CDD" id="cd05936">
    <property type="entry name" value="FC-FACS_FadD_like"/>
    <property type="match status" value="1"/>
</dbReference>
<evidence type="ECO:0000256" key="2">
    <source>
        <dbReference type="ARBA" id="ARBA00022598"/>
    </source>
</evidence>
<evidence type="ECO:0000256" key="7">
    <source>
        <dbReference type="ARBA" id="ARBA00080667"/>
    </source>
</evidence>
<evidence type="ECO:0000256" key="4">
    <source>
        <dbReference type="ARBA" id="ARBA00036813"/>
    </source>
</evidence>
<organism evidence="11 12">
    <name type="scientific">Mycobacterium simiae</name>
    <name type="common">Mycobacterium habana</name>
    <dbReference type="NCBI Taxonomy" id="1784"/>
    <lineage>
        <taxon>Bacteria</taxon>
        <taxon>Bacillati</taxon>
        <taxon>Actinomycetota</taxon>
        <taxon>Actinomycetes</taxon>
        <taxon>Mycobacteriales</taxon>
        <taxon>Mycobacteriaceae</taxon>
        <taxon>Mycobacterium</taxon>
        <taxon>Mycobacterium simiae complex</taxon>
    </lineage>
</organism>
<dbReference type="InterPro" id="IPR042099">
    <property type="entry name" value="ANL_N_sf"/>
</dbReference>
<dbReference type="Pfam" id="PF13193">
    <property type="entry name" value="AMP-binding_C"/>
    <property type="match status" value="1"/>
</dbReference>
<evidence type="ECO:0000256" key="8">
    <source>
        <dbReference type="ARBA" id="ARBA00083882"/>
    </source>
</evidence>
<feature type="domain" description="AMP-binding enzyme C-terminal" evidence="10">
    <location>
        <begin position="402"/>
        <end position="477"/>
    </location>
</feature>
<dbReference type="Proteomes" id="UP000324701">
    <property type="component" value="Unassembled WGS sequence"/>
</dbReference>
<dbReference type="OrthoDB" id="9803968at2"/>
<dbReference type="Pfam" id="PF00501">
    <property type="entry name" value="AMP-binding"/>
    <property type="match status" value="1"/>
</dbReference>